<keyword evidence="3 6" id="KW-0964">Secreted</keyword>
<feature type="chain" id="PRO_5002026928" description="Elicitin" evidence="7">
    <location>
        <begin position="18"/>
        <end position="161"/>
    </location>
</feature>
<name>A0A0A7CPC9_ACHHY</name>
<comment type="subcellular location">
    <subcellularLocation>
        <location evidence="1 6">Secreted</location>
    </subcellularLocation>
</comment>
<evidence type="ECO:0000256" key="1">
    <source>
        <dbReference type="ARBA" id="ARBA00004613"/>
    </source>
</evidence>
<dbReference type="AlphaFoldDB" id="A0A0A7CPC9"/>
<evidence type="ECO:0000256" key="6">
    <source>
        <dbReference type="RuleBase" id="RU368111"/>
    </source>
</evidence>
<dbReference type="SUPFAM" id="SSF48647">
    <property type="entry name" value="Fungal elicitin"/>
    <property type="match status" value="1"/>
</dbReference>
<protein>
    <recommendedName>
        <fullName evidence="6">Elicitin</fullName>
    </recommendedName>
</protein>
<organism evidence="8">
    <name type="scientific">Achlya hypogyna</name>
    <name type="common">Oomycete</name>
    <name type="synonym">Protoachlya hypogyna</name>
    <dbReference type="NCBI Taxonomy" id="1202772"/>
    <lineage>
        <taxon>Eukaryota</taxon>
        <taxon>Sar</taxon>
        <taxon>Stramenopiles</taxon>
        <taxon>Oomycota</taxon>
        <taxon>Saprolegniomycetes</taxon>
        <taxon>Saprolegniales</taxon>
        <taxon>Achlyaceae</taxon>
        <taxon>Achlya</taxon>
    </lineage>
</organism>
<keyword evidence="4 6" id="KW-0928">Hypersensitive response elicitation</keyword>
<evidence type="ECO:0000313" key="8">
    <source>
        <dbReference type="EMBL" id="AIG56340.1"/>
    </source>
</evidence>
<keyword evidence="5 6" id="KW-1015">Disulfide bond</keyword>
<comment type="similarity">
    <text evidence="2 6">Belongs to the elicitin family.</text>
</comment>
<dbReference type="Pfam" id="PF00964">
    <property type="entry name" value="Elicitin"/>
    <property type="match status" value="1"/>
</dbReference>
<sequence>MKSTKLILAGLVAVAQADDAPQCDLAALTGSFLSVIGTASQCQVAANYTFMPPKASPTAADVEAICAAPACQGLIPLLSNIPACYVGPVDLGAFAVAVKARCGNSTGNSSGNSNTTATTAPVTAKPGVASTPSVVAGVLAAFYSEIHHPKNNFVLYDACLA</sequence>
<dbReference type="InterPro" id="IPR036470">
    <property type="entry name" value="Elicitin_sf"/>
</dbReference>
<dbReference type="SMART" id="SM01187">
    <property type="entry name" value="Elicitin"/>
    <property type="match status" value="1"/>
</dbReference>
<proteinExistence type="inferred from homology"/>
<evidence type="ECO:0000256" key="4">
    <source>
        <dbReference type="ARBA" id="ARBA00022978"/>
    </source>
</evidence>
<accession>A0A0A7CPC9</accession>
<dbReference type="InterPro" id="IPR002200">
    <property type="entry name" value="Elicitin"/>
</dbReference>
<evidence type="ECO:0000256" key="2">
    <source>
        <dbReference type="ARBA" id="ARBA00009544"/>
    </source>
</evidence>
<dbReference type="Gene3D" id="1.10.239.10">
    <property type="entry name" value="Elicitin domain"/>
    <property type="match status" value="1"/>
</dbReference>
<reference evidence="8" key="1">
    <citation type="journal article" date="2014" name="Genome Biol. Evol.">
        <title>The secreted proteins of Achlya hypogyna and Thraustotheca clavata identify the ancestral oomycete secretome and reveal gene acquisitions by horizontal gene transfer.</title>
        <authorList>
            <person name="Misner I."/>
            <person name="Blouin N."/>
            <person name="Leonard G."/>
            <person name="Richards T.A."/>
            <person name="Lane C.E."/>
        </authorList>
    </citation>
    <scope>NUCLEOTIDE SEQUENCE</scope>
    <source>
        <strain evidence="8">ATCC 48635</strain>
    </source>
</reference>
<keyword evidence="7" id="KW-0732">Signal</keyword>
<feature type="signal peptide" evidence="7">
    <location>
        <begin position="1"/>
        <end position="17"/>
    </location>
</feature>
<evidence type="ECO:0000256" key="7">
    <source>
        <dbReference type="SAM" id="SignalP"/>
    </source>
</evidence>
<dbReference type="GO" id="GO:0005576">
    <property type="term" value="C:extracellular region"/>
    <property type="evidence" value="ECO:0007669"/>
    <property type="project" value="UniProtKB-SubCell"/>
</dbReference>
<evidence type="ECO:0000256" key="3">
    <source>
        <dbReference type="ARBA" id="ARBA00022525"/>
    </source>
</evidence>
<dbReference type="EMBL" id="KM038879">
    <property type="protein sequence ID" value="AIG56340.1"/>
    <property type="molecule type" value="Genomic_DNA"/>
</dbReference>
<evidence type="ECO:0000256" key="5">
    <source>
        <dbReference type="ARBA" id="ARBA00023157"/>
    </source>
</evidence>
<dbReference type="GO" id="GO:0052040">
    <property type="term" value="P:symbiont-mediated perturbation of host programmed cell death"/>
    <property type="evidence" value="ECO:0007669"/>
    <property type="project" value="UniProtKB-UniRule"/>
</dbReference>
<comment type="function">
    <text evidence="6">Induces local and distal defense responses (incompatible hypersensitive reaction) in plants from the solanaceae and cruciferae families. Elicits leaf necrosis and causes the accumulation of pathogenesis-related proteins. Might interact with the lipidic molecules of the plasma membrane.</text>
</comment>